<reference evidence="2" key="2">
    <citation type="submission" date="2023-05" db="EMBL/GenBank/DDBJ databases">
        <authorList>
            <consortium name="Lawrence Berkeley National Laboratory"/>
            <person name="Steindorff A."/>
            <person name="Hensen N."/>
            <person name="Bonometti L."/>
            <person name="Westerberg I."/>
            <person name="Brannstrom I.O."/>
            <person name="Guillou S."/>
            <person name="Cros-Aarteil S."/>
            <person name="Calhoun S."/>
            <person name="Haridas S."/>
            <person name="Kuo A."/>
            <person name="Mondo S."/>
            <person name="Pangilinan J."/>
            <person name="Riley R."/>
            <person name="Labutti K."/>
            <person name="Andreopoulos B."/>
            <person name="Lipzen A."/>
            <person name="Chen C."/>
            <person name="Yanf M."/>
            <person name="Daum C."/>
            <person name="Ng V."/>
            <person name="Clum A."/>
            <person name="Ohm R."/>
            <person name="Martin F."/>
            <person name="Silar P."/>
            <person name="Natvig D."/>
            <person name="Lalanne C."/>
            <person name="Gautier V."/>
            <person name="Ament-Velasquez S.L."/>
            <person name="Kruys A."/>
            <person name="Hutchinson M.I."/>
            <person name="Powell A.J."/>
            <person name="Barry K."/>
            <person name="Miller A.N."/>
            <person name="Grigoriev I.V."/>
            <person name="Debuchy R."/>
            <person name="Gladieux P."/>
            <person name="Thoren M.H."/>
            <person name="Johannesson H."/>
        </authorList>
    </citation>
    <scope>NUCLEOTIDE SEQUENCE</scope>
    <source>
        <strain evidence="2">CBS 315.58</strain>
    </source>
</reference>
<organism evidence="2 3">
    <name type="scientific">Triangularia verruculosa</name>
    <dbReference type="NCBI Taxonomy" id="2587418"/>
    <lineage>
        <taxon>Eukaryota</taxon>
        <taxon>Fungi</taxon>
        <taxon>Dikarya</taxon>
        <taxon>Ascomycota</taxon>
        <taxon>Pezizomycotina</taxon>
        <taxon>Sordariomycetes</taxon>
        <taxon>Sordariomycetidae</taxon>
        <taxon>Sordariales</taxon>
        <taxon>Podosporaceae</taxon>
        <taxon>Triangularia</taxon>
    </lineage>
</organism>
<dbReference type="AlphaFoldDB" id="A0AAN6X698"/>
<keyword evidence="3" id="KW-1185">Reference proteome</keyword>
<protein>
    <submittedName>
        <fullName evidence="2">Uncharacterized protein</fullName>
    </submittedName>
</protein>
<dbReference type="EMBL" id="MU864042">
    <property type="protein sequence ID" value="KAK4194745.1"/>
    <property type="molecule type" value="Genomic_DNA"/>
</dbReference>
<evidence type="ECO:0000256" key="1">
    <source>
        <dbReference type="SAM" id="Phobius"/>
    </source>
</evidence>
<keyword evidence="1" id="KW-0472">Membrane</keyword>
<feature type="transmembrane region" description="Helical" evidence="1">
    <location>
        <begin position="89"/>
        <end position="107"/>
    </location>
</feature>
<evidence type="ECO:0000313" key="2">
    <source>
        <dbReference type="EMBL" id="KAK4194745.1"/>
    </source>
</evidence>
<proteinExistence type="predicted"/>
<gene>
    <name evidence="2" type="ORF">QBC40DRAFT_28834</name>
</gene>
<keyword evidence="1" id="KW-0812">Transmembrane</keyword>
<reference evidence="2" key="1">
    <citation type="journal article" date="2023" name="Mol. Phylogenet. Evol.">
        <title>Genome-scale phylogeny and comparative genomics of the fungal order Sordariales.</title>
        <authorList>
            <person name="Hensen N."/>
            <person name="Bonometti L."/>
            <person name="Westerberg I."/>
            <person name="Brannstrom I.O."/>
            <person name="Guillou S."/>
            <person name="Cros-Aarteil S."/>
            <person name="Calhoun S."/>
            <person name="Haridas S."/>
            <person name="Kuo A."/>
            <person name="Mondo S."/>
            <person name="Pangilinan J."/>
            <person name="Riley R."/>
            <person name="LaButti K."/>
            <person name="Andreopoulos B."/>
            <person name="Lipzen A."/>
            <person name="Chen C."/>
            <person name="Yan M."/>
            <person name="Daum C."/>
            <person name="Ng V."/>
            <person name="Clum A."/>
            <person name="Steindorff A."/>
            <person name="Ohm R.A."/>
            <person name="Martin F."/>
            <person name="Silar P."/>
            <person name="Natvig D.O."/>
            <person name="Lalanne C."/>
            <person name="Gautier V."/>
            <person name="Ament-Velasquez S.L."/>
            <person name="Kruys A."/>
            <person name="Hutchinson M.I."/>
            <person name="Powell A.J."/>
            <person name="Barry K."/>
            <person name="Miller A.N."/>
            <person name="Grigoriev I.V."/>
            <person name="Debuchy R."/>
            <person name="Gladieux P."/>
            <person name="Hiltunen Thoren M."/>
            <person name="Johannesson H."/>
        </authorList>
    </citation>
    <scope>NUCLEOTIDE SEQUENCE</scope>
    <source>
        <strain evidence="2">CBS 315.58</strain>
    </source>
</reference>
<keyword evidence="1" id="KW-1133">Transmembrane helix</keyword>
<evidence type="ECO:0000313" key="3">
    <source>
        <dbReference type="Proteomes" id="UP001303160"/>
    </source>
</evidence>
<name>A0AAN6X698_9PEZI</name>
<sequence>MHVRMTRFFSLSSPSVGIICTREGTRKKKLHIFGSQEKCDAEGKEVPTLLMRKRKKGITAPCPFTCFLTFTPPLPPYPTTYTTTTLSPYLTYPWADIACFIFFFFLFSPGTDRACPNPYHIRIISTIHRRRVWVG</sequence>
<accession>A0AAN6X698</accession>
<feature type="transmembrane region" description="Helical" evidence="1">
    <location>
        <begin position="58"/>
        <end position="77"/>
    </location>
</feature>
<dbReference type="Proteomes" id="UP001303160">
    <property type="component" value="Unassembled WGS sequence"/>
</dbReference>
<comment type="caution">
    <text evidence="2">The sequence shown here is derived from an EMBL/GenBank/DDBJ whole genome shotgun (WGS) entry which is preliminary data.</text>
</comment>